<reference evidence="2" key="1">
    <citation type="submission" date="2016-02" db="EMBL/GenBank/DDBJ databases">
        <title>WGS assembly of Manihot esculenta.</title>
        <authorList>
            <person name="Bredeson J.V."/>
            <person name="Prochnik S.E."/>
            <person name="Lyons J.B."/>
            <person name="Schmutz J."/>
            <person name="Grimwood J."/>
            <person name="Vrebalov J."/>
            <person name="Bart R.S."/>
            <person name="Amuge T."/>
            <person name="Ferguson M.E."/>
            <person name="Green R."/>
            <person name="Putnam N."/>
            <person name="Stites J."/>
            <person name="Rounsley S."/>
            <person name="Rokhsar D.S."/>
        </authorList>
    </citation>
    <scope>NUCLEOTIDE SEQUENCE [LARGE SCALE GENOMIC DNA]</scope>
    <source>
        <tissue evidence="2">Leaf</tissue>
    </source>
</reference>
<protein>
    <submittedName>
        <fullName evidence="2">Uncharacterized protein</fullName>
    </submittedName>
</protein>
<keyword evidence="1" id="KW-0472">Membrane</keyword>
<evidence type="ECO:0000256" key="1">
    <source>
        <dbReference type="SAM" id="Phobius"/>
    </source>
</evidence>
<feature type="transmembrane region" description="Helical" evidence="1">
    <location>
        <begin position="38"/>
        <end position="57"/>
    </location>
</feature>
<keyword evidence="1" id="KW-0812">Transmembrane</keyword>
<gene>
    <name evidence="2" type="ORF">MANES_18G058600</name>
</gene>
<accession>A0A2C9U1T3</accession>
<dbReference type="AlphaFoldDB" id="A0A2C9U1T3"/>
<name>A0A2C9U1T3_MANES</name>
<proteinExistence type="predicted"/>
<sequence>MDRALPPLHPFGHGVAWHAGIKLGDLFLGDGGSSLSSVSFFISLLVFLISDLVFGFVDGHAAFKLTSGSSRFGLTLLRRLFFFWVLCY</sequence>
<dbReference type="EMBL" id="CM004404">
    <property type="protein sequence ID" value="OAY23185.1"/>
    <property type="molecule type" value="Genomic_DNA"/>
</dbReference>
<keyword evidence="1" id="KW-1133">Transmembrane helix</keyword>
<organism evidence="2">
    <name type="scientific">Manihot esculenta</name>
    <name type="common">Cassava</name>
    <name type="synonym">Jatropha manihot</name>
    <dbReference type="NCBI Taxonomy" id="3983"/>
    <lineage>
        <taxon>Eukaryota</taxon>
        <taxon>Viridiplantae</taxon>
        <taxon>Streptophyta</taxon>
        <taxon>Embryophyta</taxon>
        <taxon>Tracheophyta</taxon>
        <taxon>Spermatophyta</taxon>
        <taxon>Magnoliopsida</taxon>
        <taxon>eudicotyledons</taxon>
        <taxon>Gunneridae</taxon>
        <taxon>Pentapetalae</taxon>
        <taxon>rosids</taxon>
        <taxon>fabids</taxon>
        <taxon>Malpighiales</taxon>
        <taxon>Euphorbiaceae</taxon>
        <taxon>Crotonoideae</taxon>
        <taxon>Manihoteae</taxon>
        <taxon>Manihot</taxon>
    </lineage>
</organism>
<evidence type="ECO:0000313" key="2">
    <source>
        <dbReference type="EMBL" id="OAY23185.1"/>
    </source>
</evidence>